<gene>
    <name evidence="2" type="ORF">C1H84_13415</name>
</gene>
<sequence length="162" mass="18058">MQPLTEKTIRASFINASRQEAKKLTLPENFNSLDWESLEYLGWRDPKMPQRGYMIYTNTAGETRGLLLRATDGARKGGSAAMCEMCRDVTLPCAVGMFTTRRSGQAGRDGDTLGTLLCTRFECSANVRIAPPKDPINPDPMAVVAQRIIQLDERVDSFIQRV</sequence>
<accession>A0A365YC44</accession>
<reference evidence="2 3" key="1">
    <citation type="submission" date="2018-01" db="EMBL/GenBank/DDBJ databases">
        <title>Glutamicibacter soli strain NHPC-3 Whole genome sequence and assembly.</title>
        <authorList>
            <person name="Choudhury P."/>
            <person name="Gupta D."/>
            <person name="Sengupta K."/>
            <person name="Jawed A."/>
            <person name="Sultana N."/>
            <person name="Saha P."/>
        </authorList>
    </citation>
    <scope>NUCLEOTIDE SEQUENCE [LARGE SCALE GENOMIC DNA]</scope>
    <source>
        <strain evidence="2 3">NHPC-3</strain>
    </source>
</reference>
<feature type="domain" description="Elongation factor G-binding protein C-terminal treble-clef zinc-finger" evidence="1">
    <location>
        <begin position="9"/>
        <end position="162"/>
    </location>
</feature>
<organism evidence="2 3">
    <name type="scientific">Glutamicibacter soli</name>
    <dbReference type="NCBI Taxonomy" id="453836"/>
    <lineage>
        <taxon>Bacteria</taxon>
        <taxon>Bacillati</taxon>
        <taxon>Actinomycetota</taxon>
        <taxon>Actinomycetes</taxon>
        <taxon>Micrococcales</taxon>
        <taxon>Micrococcaceae</taxon>
        <taxon>Glutamicibacter</taxon>
    </lineage>
</organism>
<comment type="caution">
    <text evidence="2">The sequence shown here is derived from an EMBL/GenBank/DDBJ whole genome shotgun (WGS) entry which is preliminary data.</text>
</comment>
<evidence type="ECO:0000259" key="1">
    <source>
        <dbReference type="Pfam" id="PF16571"/>
    </source>
</evidence>
<protein>
    <submittedName>
        <fullName evidence="2">FBP domain-containing protein</fullName>
    </submittedName>
</protein>
<name>A0A365YC44_9MICC</name>
<dbReference type="InterPro" id="IPR032330">
    <property type="entry name" value="EF-G-binding_C"/>
</dbReference>
<evidence type="ECO:0000313" key="3">
    <source>
        <dbReference type="Proteomes" id="UP000252167"/>
    </source>
</evidence>
<evidence type="ECO:0000313" key="2">
    <source>
        <dbReference type="EMBL" id="RBM00119.1"/>
    </source>
</evidence>
<dbReference type="RefSeq" id="WP_047118042.1">
    <property type="nucleotide sequence ID" value="NZ_CM125969.1"/>
</dbReference>
<dbReference type="Proteomes" id="UP000252167">
    <property type="component" value="Unassembled WGS sequence"/>
</dbReference>
<keyword evidence="3" id="KW-1185">Reference proteome</keyword>
<dbReference type="EMBL" id="POAF01000006">
    <property type="protein sequence ID" value="RBM00119.1"/>
    <property type="molecule type" value="Genomic_DNA"/>
</dbReference>
<dbReference type="AlphaFoldDB" id="A0A365YC44"/>
<proteinExistence type="predicted"/>
<dbReference type="Pfam" id="PF16571">
    <property type="entry name" value="FBP_C"/>
    <property type="match status" value="1"/>
</dbReference>